<dbReference type="GO" id="GO:0015074">
    <property type="term" value="P:DNA integration"/>
    <property type="evidence" value="ECO:0007669"/>
    <property type="project" value="InterPro"/>
</dbReference>
<gene>
    <name evidence="3" type="ORF">C8N45_12813</name>
</gene>
<dbReference type="PROSITE" id="PS51898">
    <property type="entry name" value="TYR_RECOMBINASE"/>
    <property type="match status" value="1"/>
</dbReference>
<dbReference type="GO" id="GO:0006310">
    <property type="term" value="P:DNA recombination"/>
    <property type="evidence" value="ECO:0007669"/>
    <property type="project" value="UniProtKB-KW"/>
</dbReference>
<dbReference type="InterPro" id="IPR002104">
    <property type="entry name" value="Integrase_catalytic"/>
</dbReference>
<dbReference type="GO" id="GO:0003677">
    <property type="term" value="F:DNA binding"/>
    <property type="evidence" value="ECO:0007669"/>
    <property type="project" value="InterPro"/>
</dbReference>
<dbReference type="InterPro" id="IPR011010">
    <property type="entry name" value="DNA_brk_join_enz"/>
</dbReference>
<reference evidence="3 4" key="1">
    <citation type="submission" date="2018-04" db="EMBL/GenBank/DDBJ databases">
        <title>Genomic Encyclopedia of Archaeal and Bacterial Type Strains, Phase II (KMG-II): from individual species to whole genera.</title>
        <authorList>
            <person name="Goeker M."/>
        </authorList>
    </citation>
    <scope>NUCLEOTIDE SEQUENCE [LARGE SCALE GENOMIC DNA]</scope>
    <source>
        <strain evidence="3 4">DSM 29955</strain>
    </source>
</reference>
<feature type="domain" description="Tyr recombinase" evidence="2">
    <location>
        <begin position="352"/>
        <end position="557"/>
    </location>
</feature>
<dbReference type="EMBL" id="QBUD01000028">
    <property type="protein sequence ID" value="PUB09596.1"/>
    <property type="molecule type" value="Genomic_DNA"/>
</dbReference>
<evidence type="ECO:0000313" key="3">
    <source>
        <dbReference type="EMBL" id="PUB09596.1"/>
    </source>
</evidence>
<evidence type="ECO:0000259" key="2">
    <source>
        <dbReference type="PROSITE" id="PS51898"/>
    </source>
</evidence>
<protein>
    <submittedName>
        <fullName evidence="3">Phage integrase family protein</fullName>
    </submittedName>
</protein>
<comment type="caution">
    <text evidence="3">The sequence shown here is derived from an EMBL/GenBank/DDBJ whole genome shotgun (WGS) entry which is preliminary data.</text>
</comment>
<name>A0A2T6K4S0_9RHOB</name>
<dbReference type="Pfam" id="PF00589">
    <property type="entry name" value="Phage_integrase"/>
    <property type="match status" value="1"/>
</dbReference>
<keyword evidence="1" id="KW-0233">DNA recombination</keyword>
<evidence type="ECO:0000256" key="1">
    <source>
        <dbReference type="ARBA" id="ARBA00023172"/>
    </source>
</evidence>
<organism evidence="3 4">
    <name type="scientific">Yoonia sediminilitoris</name>
    <dbReference type="NCBI Taxonomy" id="1286148"/>
    <lineage>
        <taxon>Bacteria</taxon>
        <taxon>Pseudomonadati</taxon>
        <taxon>Pseudomonadota</taxon>
        <taxon>Alphaproteobacteria</taxon>
        <taxon>Rhodobacterales</taxon>
        <taxon>Paracoccaceae</taxon>
        <taxon>Yoonia</taxon>
    </lineage>
</organism>
<dbReference type="Gene3D" id="1.10.443.10">
    <property type="entry name" value="Intergrase catalytic core"/>
    <property type="match status" value="1"/>
</dbReference>
<sequence>MTRFAPIDLDQAFVPKDIPMFADLIAKLGEDNSLKSTRRRDMISGLRQVAKALDRPPQDVPCHGRWLQPRLTKISPAARGLSTKTWQNAVSNARSAMAHVGIVERRFNRVTDLAPEWQTLWTSLLATHDKTLQPPLCRFVHFLSNQGVSPQKVRNAHALCYLEAVTCNEISKSPQVSYRAAVNGWNLATDRVPDWPKTRLSLESRQKVIKLPEDAFPVSFIQDVDALMSDFATPDPLAEDGRHRALRPASIAQYRRQLIRFASEVVHSGVPIAQIQNLAVLLQPDIAERGLRQMLSRSSNQSNAVIAEIALRLRNFSRVSGQPAETQIGLDRLAKRLAVPPQRGMTKKNRDRLRVLQNDERMRRLLNMPDRLFTHPPKGKANAYTKALAREDAVAIAILLICPVRIKNLAGIHLERHIQRPGDGRAYLVLVDDEVKNERPLEFEFPKDLIRMIDQHLATRSPMMCPRGTQWLFPRRDVAAPVEPSQLSSRIAKRVRKQTGLEVNAHLFRHLAVMNWLDANPGGYEVARRLLGHSEVSRTISLYSGLEVKSATRAFADLIETKKGRNT</sequence>
<keyword evidence="4" id="KW-1185">Reference proteome</keyword>
<evidence type="ECO:0000313" key="4">
    <source>
        <dbReference type="Proteomes" id="UP000244523"/>
    </source>
</evidence>
<dbReference type="AlphaFoldDB" id="A0A2T6K4S0"/>
<dbReference type="Proteomes" id="UP000244523">
    <property type="component" value="Unassembled WGS sequence"/>
</dbReference>
<proteinExistence type="predicted"/>
<dbReference type="SUPFAM" id="SSF56349">
    <property type="entry name" value="DNA breaking-rejoining enzymes"/>
    <property type="match status" value="1"/>
</dbReference>
<dbReference type="InterPro" id="IPR013762">
    <property type="entry name" value="Integrase-like_cat_sf"/>
</dbReference>
<accession>A0A2T6K4S0</accession>
<dbReference type="RefSeq" id="WP_168769568.1">
    <property type="nucleotide sequence ID" value="NZ_QBUD01000028.1"/>
</dbReference>